<comment type="subcellular location">
    <subcellularLocation>
        <location evidence="1">Cell membrane</location>
        <topology evidence="1">Multi-pass membrane protein</topology>
    </subcellularLocation>
</comment>
<dbReference type="GO" id="GO:0016763">
    <property type="term" value="F:pentosyltransferase activity"/>
    <property type="evidence" value="ECO:0007669"/>
    <property type="project" value="TreeGrafter"/>
</dbReference>
<reference evidence="10" key="1">
    <citation type="submission" date="2019-08" db="EMBL/GenBank/DDBJ databases">
        <authorList>
            <person name="Kucharzyk K."/>
            <person name="Murdoch R.W."/>
            <person name="Higgins S."/>
            <person name="Loffler F."/>
        </authorList>
    </citation>
    <scope>NUCLEOTIDE SEQUENCE</scope>
</reference>
<name>A0A645A4A8_9ZZZZ</name>
<dbReference type="EMBL" id="VSSQ01011809">
    <property type="protein sequence ID" value="MPM47766.1"/>
    <property type="molecule type" value="Genomic_DNA"/>
</dbReference>
<organism evidence="10">
    <name type="scientific">bioreactor metagenome</name>
    <dbReference type="NCBI Taxonomy" id="1076179"/>
    <lineage>
        <taxon>unclassified sequences</taxon>
        <taxon>metagenomes</taxon>
        <taxon>ecological metagenomes</taxon>
    </lineage>
</organism>
<comment type="caution">
    <text evidence="10">The sequence shown here is derived from an EMBL/GenBank/DDBJ whole genome shotgun (WGS) entry which is preliminary data.</text>
</comment>
<evidence type="ECO:0000256" key="1">
    <source>
        <dbReference type="ARBA" id="ARBA00004651"/>
    </source>
</evidence>
<protein>
    <recommendedName>
        <fullName evidence="9">Glycosyltransferase RgtA/B/C/D-like domain-containing protein</fullName>
    </recommendedName>
</protein>
<dbReference type="GO" id="GO:0005886">
    <property type="term" value="C:plasma membrane"/>
    <property type="evidence" value="ECO:0007669"/>
    <property type="project" value="UniProtKB-SubCell"/>
</dbReference>
<dbReference type="Pfam" id="PF13231">
    <property type="entry name" value="PMT_2"/>
    <property type="match status" value="1"/>
</dbReference>
<evidence type="ECO:0000256" key="2">
    <source>
        <dbReference type="ARBA" id="ARBA00022475"/>
    </source>
</evidence>
<proteinExistence type="predicted"/>
<dbReference type="AlphaFoldDB" id="A0A645A4A8"/>
<keyword evidence="3" id="KW-0328">Glycosyltransferase</keyword>
<feature type="transmembrane region" description="Helical" evidence="8">
    <location>
        <begin position="408"/>
        <end position="425"/>
    </location>
</feature>
<dbReference type="PANTHER" id="PTHR33908:SF11">
    <property type="entry name" value="MEMBRANE PROTEIN"/>
    <property type="match status" value="1"/>
</dbReference>
<feature type="domain" description="Glycosyltransferase RgtA/B/C/D-like" evidence="9">
    <location>
        <begin position="87"/>
        <end position="245"/>
    </location>
</feature>
<evidence type="ECO:0000256" key="5">
    <source>
        <dbReference type="ARBA" id="ARBA00022692"/>
    </source>
</evidence>
<evidence type="ECO:0000256" key="3">
    <source>
        <dbReference type="ARBA" id="ARBA00022676"/>
    </source>
</evidence>
<feature type="transmembrane region" description="Helical" evidence="8">
    <location>
        <begin position="437"/>
        <end position="456"/>
    </location>
</feature>
<evidence type="ECO:0000259" key="9">
    <source>
        <dbReference type="Pfam" id="PF13231"/>
    </source>
</evidence>
<dbReference type="PANTHER" id="PTHR33908">
    <property type="entry name" value="MANNOSYLTRANSFERASE YKCB-RELATED"/>
    <property type="match status" value="1"/>
</dbReference>
<feature type="transmembrane region" description="Helical" evidence="8">
    <location>
        <begin position="93"/>
        <end position="119"/>
    </location>
</feature>
<keyword evidence="2" id="KW-1003">Cell membrane</keyword>
<feature type="transmembrane region" description="Helical" evidence="8">
    <location>
        <begin position="377"/>
        <end position="402"/>
    </location>
</feature>
<evidence type="ECO:0000256" key="7">
    <source>
        <dbReference type="ARBA" id="ARBA00023136"/>
    </source>
</evidence>
<evidence type="ECO:0000256" key="6">
    <source>
        <dbReference type="ARBA" id="ARBA00022989"/>
    </source>
</evidence>
<dbReference type="InterPro" id="IPR050297">
    <property type="entry name" value="LipidA_mod_glycosyltrf_83"/>
</dbReference>
<feature type="transmembrane region" description="Helical" evidence="8">
    <location>
        <begin position="225"/>
        <end position="244"/>
    </location>
</feature>
<keyword evidence="4" id="KW-0808">Transferase</keyword>
<dbReference type="InterPro" id="IPR038731">
    <property type="entry name" value="RgtA/B/C-like"/>
</dbReference>
<gene>
    <name evidence="10" type="ORF">SDC9_94482</name>
</gene>
<keyword evidence="6 8" id="KW-1133">Transmembrane helix</keyword>
<feature type="transmembrane region" description="Helical" evidence="8">
    <location>
        <begin position="187"/>
        <end position="219"/>
    </location>
</feature>
<dbReference type="GO" id="GO:0008610">
    <property type="term" value="P:lipid biosynthetic process"/>
    <property type="evidence" value="ECO:0007669"/>
    <property type="project" value="UniProtKB-ARBA"/>
</dbReference>
<evidence type="ECO:0000256" key="4">
    <source>
        <dbReference type="ARBA" id="ARBA00022679"/>
    </source>
</evidence>
<feature type="transmembrane region" description="Helical" evidence="8">
    <location>
        <begin position="131"/>
        <end position="150"/>
    </location>
</feature>
<evidence type="ECO:0000256" key="8">
    <source>
        <dbReference type="SAM" id="Phobius"/>
    </source>
</evidence>
<keyword evidence="7 8" id="KW-0472">Membrane</keyword>
<accession>A0A645A4A8</accession>
<evidence type="ECO:0000313" key="10">
    <source>
        <dbReference type="EMBL" id="MPM47766.1"/>
    </source>
</evidence>
<keyword evidence="5 8" id="KW-0812">Transmembrane</keyword>
<sequence length="466" mass="50756">MMSFERCRGRVSGFLARPLAPRAFWRATAGLVLLALLLRLLFALPALAEPSTLLRPDSASYLDPARALAAGDGLAAAPGSTESALLRPPGYPLLLALIFRLFGDALLPAALAGCLLSATGAIPLALAGRRAAGGPAGLLAGLLWALNPTAIAQSPLFLSDNLFGVLAAWQCYAAIRMLQRKKTADFALLALLAIAATWVKPVNLPVVIIGLPVLALAAADSSRQWVRFVLAAGAVFAVLLLPWWMHNYRLTGGFEANTANIYFHNGSAVMAAVTGESSELWRDRLIAGAEAEFRAHPERYPTIREQNAWKQRQFAAMFRQYPLPALRTHLPHWANLLPDVPTLLENNHVSVSGRGTMAVLRQHGLFAAADYYLDGRWYWLILPLPLLLVTAATYGGAVITLWRWLRRWQWRMLPVFGVLVFYYLWAPGPVISPRYALPALSFLIVMAAGAVGKANFTEKLHSKSEG</sequence>